<dbReference type="GO" id="GO:0010181">
    <property type="term" value="F:FMN binding"/>
    <property type="evidence" value="ECO:0007669"/>
    <property type="project" value="InterPro"/>
</dbReference>
<comment type="similarity">
    <text evidence="5">Belongs to the FAD-dependent oxidoreductase 2 family. FRD/SDH subfamily.</text>
</comment>
<comment type="cofactor">
    <cofactor evidence="1">
        <name>FAD</name>
        <dbReference type="ChEBI" id="CHEBI:57692"/>
    </cofactor>
</comment>
<reference evidence="7 8" key="1">
    <citation type="submission" date="2019-12" db="EMBL/GenBank/DDBJ databases">
        <title>Microbes associate with the intestines of laboratory mice.</title>
        <authorList>
            <person name="Navarre W."/>
            <person name="Wong E."/>
        </authorList>
    </citation>
    <scope>NUCLEOTIDE SEQUENCE [LARGE SCALE GENOMIC DNA]</scope>
    <source>
        <strain evidence="7 8">NM82_D38</strain>
    </source>
</reference>
<dbReference type="InterPro" id="IPR027477">
    <property type="entry name" value="Succ_DH/fumarate_Rdtase_cat_sf"/>
</dbReference>
<evidence type="ECO:0000256" key="4">
    <source>
        <dbReference type="ARBA" id="ARBA00023002"/>
    </source>
</evidence>
<dbReference type="GO" id="GO:0016491">
    <property type="term" value="F:oxidoreductase activity"/>
    <property type="evidence" value="ECO:0007669"/>
    <property type="project" value="UniProtKB-KW"/>
</dbReference>
<comment type="caution">
    <text evidence="7">The sequence shown here is derived from an EMBL/GenBank/DDBJ whole genome shotgun (WGS) entry which is preliminary data.</text>
</comment>
<dbReference type="OrthoDB" id="9147015at2"/>
<keyword evidence="3 5" id="KW-0274">FAD</keyword>
<name>A0A6L6YKG5_9BURK</name>
<keyword evidence="4 5" id="KW-0560">Oxidoreductase</keyword>
<evidence type="ECO:0000256" key="3">
    <source>
        <dbReference type="ARBA" id="ARBA00022827"/>
    </source>
</evidence>
<evidence type="ECO:0000256" key="2">
    <source>
        <dbReference type="ARBA" id="ARBA00022630"/>
    </source>
</evidence>
<dbReference type="Gene3D" id="3.50.50.60">
    <property type="entry name" value="FAD/NAD(P)-binding domain"/>
    <property type="match status" value="1"/>
</dbReference>
<dbReference type="PANTHER" id="PTHR43400">
    <property type="entry name" value="FUMARATE REDUCTASE"/>
    <property type="match status" value="1"/>
</dbReference>
<dbReference type="PROSITE" id="PS51318">
    <property type="entry name" value="TAT"/>
    <property type="match status" value="1"/>
</dbReference>
<organism evidence="7 8">
    <name type="scientific">Parasutterella muris</name>
    <dbReference type="NCBI Taxonomy" id="2565572"/>
    <lineage>
        <taxon>Bacteria</taxon>
        <taxon>Pseudomonadati</taxon>
        <taxon>Pseudomonadota</taxon>
        <taxon>Betaproteobacteria</taxon>
        <taxon>Burkholderiales</taxon>
        <taxon>Sutterellaceae</taxon>
        <taxon>Parasutterella</taxon>
    </lineage>
</organism>
<dbReference type="EMBL" id="WSRP01000056">
    <property type="protein sequence ID" value="MVX57904.1"/>
    <property type="molecule type" value="Genomic_DNA"/>
</dbReference>
<dbReference type="PANTHER" id="PTHR43400:SF7">
    <property type="entry name" value="FAD-DEPENDENT OXIDOREDUCTASE 2 FAD BINDING DOMAIN-CONTAINING PROTEIN"/>
    <property type="match status" value="1"/>
</dbReference>
<evidence type="ECO:0000313" key="8">
    <source>
        <dbReference type="Proteomes" id="UP000472580"/>
    </source>
</evidence>
<dbReference type="RefSeq" id="WP_160336318.1">
    <property type="nucleotide sequence ID" value="NZ_CALPCR010000003.1"/>
</dbReference>
<dbReference type="InterPro" id="IPR036188">
    <property type="entry name" value="FAD/NAD-bd_sf"/>
</dbReference>
<dbReference type="Pfam" id="PF00890">
    <property type="entry name" value="FAD_binding_2"/>
    <property type="match status" value="1"/>
</dbReference>
<dbReference type="InterPro" id="IPR006311">
    <property type="entry name" value="TAT_signal"/>
</dbReference>
<dbReference type="AlphaFoldDB" id="A0A6L6YKG5"/>
<dbReference type="SUPFAM" id="SSF56425">
    <property type="entry name" value="Succinate dehydrogenase/fumarate reductase flavoprotein, catalytic domain"/>
    <property type="match status" value="1"/>
</dbReference>
<proteinExistence type="inferred from homology"/>
<keyword evidence="8" id="KW-1185">Reference proteome</keyword>
<evidence type="ECO:0000256" key="5">
    <source>
        <dbReference type="RuleBase" id="RU366062"/>
    </source>
</evidence>
<feature type="domain" description="FAD-dependent oxidoreductase 2 FAD-binding" evidence="6">
    <location>
        <begin position="42"/>
        <end position="490"/>
    </location>
</feature>
<dbReference type="NCBIfam" id="TIGR01813">
    <property type="entry name" value="flavo_cyto_c"/>
    <property type="match status" value="1"/>
</dbReference>
<feature type="signal peptide" evidence="5">
    <location>
        <begin position="1"/>
        <end position="27"/>
    </location>
</feature>
<dbReference type="Proteomes" id="UP000472580">
    <property type="component" value="Unassembled WGS sequence"/>
</dbReference>
<dbReference type="InterPro" id="IPR010960">
    <property type="entry name" value="Flavocytochrome_c"/>
</dbReference>
<sequence>MTTLKRRTFLSAGAAAALGTVSGIAQAKSFDPMPAQWDENFDVIVIGSGFAGLAAACEAKNQGAGNVIVLEKMRSAGGNSVINGGIMSVPGSAFQKALGIKDSLELLAEDMIREGLGYNYPEKVSAMTKAALPTYEWLVKEIGVEFVDGKVGQEGGHSVPRHVYTTNGSGSGIVSKQLEYAKKIGVPVRLRCYVEAIIRDSDGRVKGVKVRDGYRFGKPDSGKVKYLKAGKALVLCYGGFGADVNFRMKFDPKLTDKFETTNQPGATSELWREASRIGCNMIQTDWIQCGPWNSPEEKGMGIALYFAQGAAATMGIWVNTATGKRFINELANRKVRADAVINNNNKGQPCIALADQNAVDLTINQTRKGILDKQLERKVVHKFDTLEAVAAEYKIPLDELKKTIDAYNAALAKQSGDEMGRPFTKNAKPMGTGPWYCSLLSPKVHHCMGGVETNSLGQVIDISTDKPIPGLYAAGESTGGVHGAVRLGSCATMDCLVNGRIAGANAAKESAWS</sequence>
<keyword evidence="5" id="KW-0732">Signal</keyword>
<evidence type="ECO:0000256" key="1">
    <source>
        <dbReference type="ARBA" id="ARBA00001974"/>
    </source>
</evidence>
<dbReference type="Gene3D" id="3.90.700.10">
    <property type="entry name" value="Succinate dehydrogenase/fumarate reductase flavoprotein, catalytic domain"/>
    <property type="match status" value="1"/>
</dbReference>
<accession>A0A6L6YKG5</accession>
<feature type="chain" id="PRO_5027161060" evidence="5">
    <location>
        <begin position="28"/>
        <end position="513"/>
    </location>
</feature>
<dbReference type="SUPFAM" id="SSF51905">
    <property type="entry name" value="FAD/NAD(P)-binding domain"/>
    <property type="match status" value="1"/>
</dbReference>
<dbReference type="InterPro" id="IPR050315">
    <property type="entry name" value="FAD-oxidoreductase_2"/>
</dbReference>
<dbReference type="InterPro" id="IPR003953">
    <property type="entry name" value="FAD-dep_OxRdtase_2_FAD-bd"/>
</dbReference>
<keyword evidence="2 5" id="KW-0285">Flavoprotein</keyword>
<evidence type="ECO:0000259" key="6">
    <source>
        <dbReference type="Pfam" id="PF00890"/>
    </source>
</evidence>
<evidence type="ECO:0000313" key="7">
    <source>
        <dbReference type="EMBL" id="MVX57904.1"/>
    </source>
</evidence>
<protein>
    <submittedName>
        <fullName evidence="7">Flavocytochrome c</fullName>
    </submittedName>
</protein>
<gene>
    <name evidence="7" type="ORF">E5987_12005</name>
</gene>